<reference evidence="5 6" key="1">
    <citation type="journal article" date="2023" name="Commun. Biol.">
        <title>Reorganization of the ancestral sex-determining regions during the evolution of trioecy in Pleodorina starrii.</title>
        <authorList>
            <person name="Takahashi K."/>
            <person name="Suzuki S."/>
            <person name="Kawai-Toyooka H."/>
            <person name="Yamamoto K."/>
            <person name="Hamaji T."/>
            <person name="Ootsuki R."/>
            <person name="Yamaguchi H."/>
            <person name="Kawachi M."/>
            <person name="Higashiyama T."/>
            <person name="Nozaki H."/>
        </authorList>
    </citation>
    <scope>NUCLEOTIDE SEQUENCE [LARGE SCALE GENOMIC DNA]</scope>
    <source>
        <strain evidence="5 6">NIES-4479</strain>
    </source>
</reference>
<keyword evidence="2 3" id="KW-0040">ANK repeat</keyword>
<dbReference type="Gene3D" id="1.25.40.20">
    <property type="entry name" value="Ankyrin repeat-containing domain"/>
    <property type="match status" value="1"/>
</dbReference>
<keyword evidence="1" id="KW-0677">Repeat</keyword>
<dbReference type="PRINTS" id="PR01415">
    <property type="entry name" value="ANKYRIN"/>
</dbReference>
<feature type="repeat" description="ANK" evidence="3">
    <location>
        <begin position="158"/>
        <end position="190"/>
    </location>
</feature>
<evidence type="ECO:0000313" key="5">
    <source>
        <dbReference type="EMBL" id="GLC57317.1"/>
    </source>
</evidence>
<evidence type="ECO:0000313" key="6">
    <source>
        <dbReference type="Proteomes" id="UP001165080"/>
    </source>
</evidence>
<dbReference type="InterPro" id="IPR032053">
    <property type="entry name" value="Ribosomal_mS34"/>
</dbReference>
<dbReference type="GO" id="GO:0003735">
    <property type="term" value="F:structural constituent of ribosome"/>
    <property type="evidence" value="ECO:0007669"/>
    <property type="project" value="InterPro"/>
</dbReference>
<dbReference type="InterPro" id="IPR002110">
    <property type="entry name" value="Ankyrin_rpt"/>
</dbReference>
<dbReference type="PANTHER" id="PTHR24171">
    <property type="entry name" value="ANKYRIN REPEAT DOMAIN-CONTAINING PROTEIN 39-RELATED"/>
    <property type="match status" value="1"/>
</dbReference>
<evidence type="ECO:0000256" key="4">
    <source>
        <dbReference type="SAM" id="MobiDB-lite"/>
    </source>
</evidence>
<proteinExistence type="predicted"/>
<dbReference type="EMBL" id="BRXU01000018">
    <property type="protein sequence ID" value="GLC57317.1"/>
    <property type="molecule type" value="Genomic_DNA"/>
</dbReference>
<accession>A0A9W6BSB5</accession>
<evidence type="ECO:0000256" key="3">
    <source>
        <dbReference type="PROSITE-ProRule" id="PRU00023"/>
    </source>
</evidence>
<dbReference type="SMART" id="SM00248">
    <property type="entry name" value="ANK"/>
    <property type="match status" value="3"/>
</dbReference>
<dbReference type="Pfam" id="PF13857">
    <property type="entry name" value="Ank_5"/>
    <property type="match status" value="1"/>
</dbReference>
<gene>
    <name evidence="5" type="primary">PLEST007953</name>
    <name evidence="5" type="ORF">PLESTB_001211100</name>
</gene>
<dbReference type="GO" id="GO:0005739">
    <property type="term" value="C:mitochondrion"/>
    <property type="evidence" value="ECO:0007669"/>
    <property type="project" value="InterPro"/>
</dbReference>
<dbReference type="Proteomes" id="UP001165080">
    <property type="component" value="Unassembled WGS sequence"/>
</dbReference>
<organism evidence="5 6">
    <name type="scientific">Pleodorina starrii</name>
    <dbReference type="NCBI Taxonomy" id="330485"/>
    <lineage>
        <taxon>Eukaryota</taxon>
        <taxon>Viridiplantae</taxon>
        <taxon>Chlorophyta</taxon>
        <taxon>core chlorophytes</taxon>
        <taxon>Chlorophyceae</taxon>
        <taxon>CS clade</taxon>
        <taxon>Chlamydomonadales</taxon>
        <taxon>Volvocaceae</taxon>
        <taxon>Pleodorina</taxon>
    </lineage>
</organism>
<comment type="caution">
    <text evidence="5">The sequence shown here is derived from an EMBL/GenBank/DDBJ whole genome shotgun (WGS) entry which is preliminary data.</text>
</comment>
<keyword evidence="6" id="KW-1185">Reference proteome</keyword>
<feature type="compositionally biased region" description="Acidic residues" evidence="4">
    <location>
        <begin position="39"/>
        <end position="50"/>
    </location>
</feature>
<feature type="compositionally biased region" description="Basic and acidic residues" evidence="4">
    <location>
        <begin position="1"/>
        <end position="13"/>
    </location>
</feature>
<dbReference type="InterPro" id="IPR036770">
    <property type="entry name" value="Ankyrin_rpt-contain_sf"/>
</dbReference>
<dbReference type="Pfam" id="PF12796">
    <property type="entry name" value="Ank_2"/>
    <property type="match status" value="1"/>
</dbReference>
<dbReference type="Pfam" id="PF16053">
    <property type="entry name" value="MRP-S34"/>
    <property type="match status" value="1"/>
</dbReference>
<feature type="repeat" description="ANK" evidence="3">
    <location>
        <begin position="89"/>
        <end position="121"/>
    </location>
</feature>
<dbReference type="PROSITE" id="PS50297">
    <property type="entry name" value="ANK_REP_REGION"/>
    <property type="match status" value="2"/>
</dbReference>
<protein>
    <submittedName>
        <fullName evidence="5">Uncharacterized protein</fullName>
    </submittedName>
</protein>
<dbReference type="PROSITE" id="PS50088">
    <property type="entry name" value="ANK_REPEAT"/>
    <property type="match status" value="2"/>
</dbReference>
<dbReference type="AlphaFoldDB" id="A0A9W6BSB5"/>
<evidence type="ECO:0000256" key="1">
    <source>
        <dbReference type="ARBA" id="ARBA00022737"/>
    </source>
</evidence>
<evidence type="ECO:0000256" key="2">
    <source>
        <dbReference type="ARBA" id="ARBA00023043"/>
    </source>
</evidence>
<feature type="region of interest" description="Disordered" evidence="4">
    <location>
        <begin position="1"/>
        <end position="21"/>
    </location>
</feature>
<sequence>MENGHHEDERDGDAQAPTEQEYAWLREQLAAAARLGGAEDADDAEDDGWEDPTGGPLRELFTACEEGDAERVKELLQGFSGDVNTPGPDGDTALHLACLFGHARCVEALLDGGADANTVNPEDRSTALHDAAAGGYVEICEMVLAKANGAIVSKADGDGDTPLHNAARGNHADVVKLLLSRGANANVQNGYGNKPVDEAEEQPLPQHGVGSLVTRDTWHPESGKFWKVVEVVPLPSDPTKLSVWGHQYWKGKLLNPAPKRIASVWKHGWMLKSPTPLQLELAARREAAAAVCPPKQQQQGTAAAP</sequence>
<feature type="region of interest" description="Disordered" evidence="4">
    <location>
        <begin position="33"/>
        <end position="57"/>
    </location>
</feature>
<name>A0A9W6BSB5_9CHLO</name>
<dbReference type="SUPFAM" id="SSF48403">
    <property type="entry name" value="Ankyrin repeat"/>
    <property type="match status" value="1"/>
</dbReference>